<dbReference type="InterPro" id="IPR014710">
    <property type="entry name" value="RmlC-like_jellyroll"/>
</dbReference>
<dbReference type="InterPro" id="IPR011051">
    <property type="entry name" value="RmlC_Cupin_sf"/>
</dbReference>
<proteinExistence type="predicted"/>
<comment type="caution">
    <text evidence="1">The sequence shown here is derived from an EMBL/GenBank/DDBJ whole genome shotgun (WGS) entry which is preliminary data.</text>
</comment>
<name>A0A0W8IG04_9MICC</name>
<dbReference type="OrthoDB" id="5190473at2"/>
<evidence type="ECO:0000313" key="1">
    <source>
        <dbReference type="EMBL" id="KUG58873.1"/>
    </source>
</evidence>
<evidence type="ECO:0000313" key="2">
    <source>
        <dbReference type="Proteomes" id="UP000054023"/>
    </source>
</evidence>
<dbReference type="Gene3D" id="2.60.120.10">
    <property type="entry name" value="Jelly Rolls"/>
    <property type="match status" value="1"/>
</dbReference>
<keyword evidence="2" id="KW-1185">Reference proteome</keyword>
<organism evidence="1 2">
    <name type="scientific">Nesterenkonia jeotgali</name>
    <dbReference type="NCBI Taxonomy" id="317018"/>
    <lineage>
        <taxon>Bacteria</taxon>
        <taxon>Bacillati</taxon>
        <taxon>Actinomycetota</taxon>
        <taxon>Actinomycetes</taxon>
        <taxon>Micrococcales</taxon>
        <taxon>Micrococcaceae</taxon>
        <taxon>Nesterenkonia</taxon>
    </lineage>
</organism>
<dbReference type="SUPFAM" id="SSF51182">
    <property type="entry name" value="RmlC-like cupins"/>
    <property type="match status" value="1"/>
</dbReference>
<dbReference type="STRING" id="317018.AVL63_02250"/>
<dbReference type="PANTHER" id="PTHR37694">
    <property type="entry name" value="SLR8022 PROTEIN"/>
    <property type="match status" value="1"/>
</dbReference>
<accession>A0A0W8IG04</accession>
<reference evidence="2" key="1">
    <citation type="submission" date="2015-12" db="EMBL/GenBank/DDBJ databases">
        <authorList>
            <person name="Nair G.R."/>
            <person name="Kaur G."/>
            <person name="Mayilraj S."/>
        </authorList>
    </citation>
    <scope>NUCLEOTIDE SEQUENCE [LARGE SCALE GENOMIC DNA]</scope>
    <source>
        <strain evidence="2">CD08_7</strain>
    </source>
</reference>
<sequence length="110" mass="11811">MQKTSLIALARHELEQAREASSGRSAKTVFGGHEHQLRQTLIALRAGEGLAEHENPGEATLQVLEGRVLLKSGEASWNGSPGDLLTIPDGLHSLDAVEDAVVLLTVVRQR</sequence>
<dbReference type="AlphaFoldDB" id="A0A0W8IG04"/>
<dbReference type="EMBL" id="LQBM01000003">
    <property type="protein sequence ID" value="KUG58873.1"/>
    <property type="molecule type" value="Genomic_DNA"/>
</dbReference>
<dbReference type="CDD" id="cd02230">
    <property type="entry name" value="cupin_HP0902-like"/>
    <property type="match status" value="1"/>
</dbReference>
<gene>
    <name evidence="1" type="ORF">AVL63_02250</name>
</gene>
<dbReference type="Proteomes" id="UP000054023">
    <property type="component" value="Unassembled WGS sequence"/>
</dbReference>
<dbReference type="PANTHER" id="PTHR37694:SF1">
    <property type="entry name" value="SLR8022 PROTEIN"/>
    <property type="match status" value="1"/>
</dbReference>
<protein>
    <submittedName>
        <fullName evidence="1">LuxR family transcriptional regulator</fullName>
    </submittedName>
</protein>